<feature type="transmembrane region" description="Helical" evidence="7">
    <location>
        <begin position="126"/>
        <end position="144"/>
    </location>
</feature>
<dbReference type="CDD" id="cd13127">
    <property type="entry name" value="MATE_tuaB_like"/>
    <property type="match status" value="1"/>
</dbReference>
<feature type="transmembrane region" description="Helical" evidence="7">
    <location>
        <begin position="339"/>
        <end position="361"/>
    </location>
</feature>
<name>A0A853DN33_9MICO</name>
<dbReference type="Proteomes" id="UP000571817">
    <property type="component" value="Unassembled WGS sequence"/>
</dbReference>
<gene>
    <name evidence="8" type="ORF">HNR15_002508</name>
</gene>
<evidence type="ECO:0000256" key="5">
    <source>
        <dbReference type="ARBA" id="ARBA00022989"/>
    </source>
</evidence>
<feature type="transmembrane region" description="Helical" evidence="7">
    <location>
        <begin position="304"/>
        <end position="327"/>
    </location>
</feature>
<sequence>MDEEEGGGYETRIPSQGLGERAARGAIVTVGGQVVRILIQMTGVVALARILSPRDYGLLAMVVAIVGVAEIFRDFGLSYAAVQARTLSAGQRSNLFWINTGLGASLTVVIIAGAPLIALIYGQPELRRIAMVLSFVFLFDGLATQYRADLNRNMRFGVLAATDVVSVMLAAALAVLLAVWGAGYWALVAQQLGQAVIGLMIVVGVSRWIPGKPSRHEPMRHLLRFGWHYVSAQLIQYVGSNADSFIIGTRFGARPLGLYNRGFQLLMAPLGQVRSPTTSVALPVLSRLRDDSVRHDRYVLRGQLALGYLLVLPIAFLAGAARPVIVLVLGDRWSGVVPIFRMLAVAGAVQTFSFACFWIYLSREITGQLVKLSYVETGIRIACLVIGSRWGVVGVATGYAVSAAIKWPFSLWFAARKTQCPVRAMVRDATRVTAMAVLCGAAGFVTCSVVPLAPLTQILLSACACVAAIAGAAALAPAVRRDVEDIVHTVQSVVRRKGKLAQ</sequence>
<dbReference type="RefSeq" id="WP_179482309.1">
    <property type="nucleotide sequence ID" value="NZ_JACCFW010000001.1"/>
</dbReference>
<evidence type="ECO:0000313" key="8">
    <source>
        <dbReference type="EMBL" id="NYJ75545.1"/>
    </source>
</evidence>
<dbReference type="Pfam" id="PF13440">
    <property type="entry name" value="Polysacc_synt_3"/>
    <property type="match status" value="1"/>
</dbReference>
<dbReference type="PANTHER" id="PTHR30250:SF10">
    <property type="entry name" value="LIPOPOLYSACCHARIDE BIOSYNTHESIS PROTEIN WZXC"/>
    <property type="match status" value="1"/>
</dbReference>
<dbReference type="AlphaFoldDB" id="A0A853DN33"/>
<feature type="transmembrane region" description="Helical" evidence="7">
    <location>
        <begin position="192"/>
        <end position="210"/>
    </location>
</feature>
<keyword evidence="4 7" id="KW-0812">Transmembrane</keyword>
<dbReference type="InterPro" id="IPR050833">
    <property type="entry name" value="Poly_Biosynth_Transport"/>
</dbReference>
<feature type="transmembrane region" description="Helical" evidence="7">
    <location>
        <begin position="432"/>
        <end position="452"/>
    </location>
</feature>
<dbReference type="EMBL" id="JACCFW010000001">
    <property type="protein sequence ID" value="NYJ75545.1"/>
    <property type="molecule type" value="Genomic_DNA"/>
</dbReference>
<evidence type="ECO:0000256" key="7">
    <source>
        <dbReference type="SAM" id="Phobius"/>
    </source>
</evidence>
<reference evidence="8 9" key="1">
    <citation type="submission" date="2020-07" db="EMBL/GenBank/DDBJ databases">
        <title>Sequencing the genomes of 1000 actinobacteria strains.</title>
        <authorList>
            <person name="Klenk H.-P."/>
        </authorList>
    </citation>
    <scope>NUCLEOTIDE SEQUENCE [LARGE SCALE GENOMIC DNA]</scope>
    <source>
        <strain evidence="8 9">DSM 29531</strain>
    </source>
</reference>
<feature type="transmembrane region" description="Helical" evidence="7">
    <location>
        <begin position="94"/>
        <end position="120"/>
    </location>
</feature>
<evidence type="ECO:0000313" key="9">
    <source>
        <dbReference type="Proteomes" id="UP000571817"/>
    </source>
</evidence>
<comment type="caution">
    <text evidence="8">The sequence shown here is derived from an EMBL/GenBank/DDBJ whole genome shotgun (WGS) entry which is preliminary data.</text>
</comment>
<organism evidence="8 9">
    <name type="scientific">Allobranchiibius huperziae</name>
    <dbReference type="NCBI Taxonomy" id="1874116"/>
    <lineage>
        <taxon>Bacteria</taxon>
        <taxon>Bacillati</taxon>
        <taxon>Actinomycetota</taxon>
        <taxon>Actinomycetes</taxon>
        <taxon>Micrococcales</taxon>
        <taxon>Dermacoccaceae</taxon>
        <taxon>Allobranchiibius</taxon>
    </lineage>
</organism>
<keyword evidence="5 7" id="KW-1133">Transmembrane helix</keyword>
<evidence type="ECO:0000256" key="3">
    <source>
        <dbReference type="ARBA" id="ARBA00022475"/>
    </source>
</evidence>
<evidence type="ECO:0000256" key="2">
    <source>
        <dbReference type="ARBA" id="ARBA00007430"/>
    </source>
</evidence>
<comment type="subcellular location">
    <subcellularLocation>
        <location evidence="1">Cell membrane</location>
        <topology evidence="1">Multi-pass membrane protein</topology>
    </subcellularLocation>
</comment>
<evidence type="ECO:0000256" key="4">
    <source>
        <dbReference type="ARBA" id="ARBA00022692"/>
    </source>
</evidence>
<feature type="transmembrane region" description="Helical" evidence="7">
    <location>
        <begin position="58"/>
        <end position="82"/>
    </location>
</feature>
<comment type="similarity">
    <text evidence="2">Belongs to the polysaccharide synthase family.</text>
</comment>
<accession>A0A853DN33</accession>
<keyword evidence="9" id="KW-1185">Reference proteome</keyword>
<keyword evidence="3" id="KW-1003">Cell membrane</keyword>
<evidence type="ECO:0000256" key="6">
    <source>
        <dbReference type="ARBA" id="ARBA00023136"/>
    </source>
</evidence>
<keyword evidence="6 7" id="KW-0472">Membrane</keyword>
<feature type="transmembrane region" description="Helical" evidence="7">
    <location>
        <begin position="458"/>
        <end position="479"/>
    </location>
</feature>
<protein>
    <submittedName>
        <fullName evidence="8">PST family polysaccharide transporter</fullName>
    </submittedName>
</protein>
<dbReference type="PANTHER" id="PTHR30250">
    <property type="entry name" value="PST FAMILY PREDICTED COLANIC ACID TRANSPORTER"/>
    <property type="match status" value="1"/>
</dbReference>
<feature type="transmembrane region" description="Helical" evidence="7">
    <location>
        <begin position="156"/>
        <end position="180"/>
    </location>
</feature>
<evidence type="ECO:0000256" key="1">
    <source>
        <dbReference type="ARBA" id="ARBA00004651"/>
    </source>
</evidence>
<proteinExistence type="inferred from homology"/>
<dbReference type="GO" id="GO:0005886">
    <property type="term" value="C:plasma membrane"/>
    <property type="evidence" value="ECO:0007669"/>
    <property type="project" value="UniProtKB-SubCell"/>
</dbReference>